<organism evidence="2 3">
    <name type="scientific">Syncephalastrum racemosum</name>
    <name type="common">Filamentous fungus</name>
    <dbReference type="NCBI Taxonomy" id="13706"/>
    <lineage>
        <taxon>Eukaryota</taxon>
        <taxon>Fungi</taxon>
        <taxon>Fungi incertae sedis</taxon>
        <taxon>Mucoromycota</taxon>
        <taxon>Mucoromycotina</taxon>
        <taxon>Mucoromycetes</taxon>
        <taxon>Mucorales</taxon>
        <taxon>Syncephalastraceae</taxon>
        <taxon>Syncephalastrum</taxon>
    </lineage>
</organism>
<sequence>MAYYEAHCHQRSCDDSWDADTLLSLSDDDQDDGPAAHNEDDDYASDASEYSLDYEYQGPRKPKYCNLADPDSDASDLSEAEEDTNDSAAFDMWDEDPYSTNDYTWDSNDMRLTHFIKQKQKELLKSTSFWRKEKGWPRQLPASCSTTNHDQSANALCLVLNNYGFAEQLYAVYRDRIVHCGRAPVTYPTRDASPSGSGGSPMQIVVGNDGSTSSIPSTSSARRQSSSNSSNSSGHQSRSESLTWIDSDHDSSGSVQALHHGDGSKFLETHSSVSLPRMPAKTSTAATNQTVNNDPKPVIAHFVPFTKYIRRADYPPIFPQDAYLPLDFEPMCLSQKYGFMAIGGIEGEFELYCCMDSPPTKIWGTKFKSKSNVQLMTNAVQIVRLPTTSHSTDTHMTDNIHPSGTASPSSLLDENDTDGVVYEHMLIACMNEAGILVYKLPSHNECTQLSQAGGIGNGRCSVQLHSHLRCFDRVPINDAKLSPDGSRLVCVGDNSHVFLMDVLRHDGAIRFGQPIKAAIPPSLLQNDIPYSSQYVAWSASSRYFAHTSDTHTRVVIWRADTMKPIHSIDAAGYTYAIAFHPRLEGVLTFTNRYGYFHTVNLEQAMDESKAMLNILDFGRQNASVSENISVRHEITMVSFRGERDRRLRILAKINGIQWSADGRYLYVATKKRVLAYEFLERPVDSLLDVAGSHARRALEQFEVETLAITTHKRKRTHDPHYSYHYQLMQQGRAFATSKKWRSRWSDVPAHVRHKVLSQTDLASHW</sequence>
<keyword evidence="3" id="KW-1185">Reference proteome</keyword>
<feature type="compositionally biased region" description="Polar residues" evidence="1">
    <location>
        <begin position="400"/>
        <end position="412"/>
    </location>
</feature>
<feature type="region of interest" description="Disordered" evidence="1">
    <location>
        <begin position="20"/>
        <end position="92"/>
    </location>
</feature>
<dbReference type="Gene3D" id="2.130.10.10">
    <property type="entry name" value="YVTN repeat-like/Quinoprotein amine dehydrogenase"/>
    <property type="match status" value="1"/>
</dbReference>
<reference evidence="2 3" key="1">
    <citation type="submission" date="2016-07" db="EMBL/GenBank/DDBJ databases">
        <title>Pervasive Adenine N6-methylation of Active Genes in Fungi.</title>
        <authorList>
            <consortium name="DOE Joint Genome Institute"/>
            <person name="Mondo S.J."/>
            <person name="Dannebaum R.O."/>
            <person name="Kuo R.C."/>
            <person name="Labutti K."/>
            <person name="Haridas S."/>
            <person name="Kuo A."/>
            <person name="Salamov A."/>
            <person name="Ahrendt S.R."/>
            <person name="Lipzen A."/>
            <person name="Sullivan W."/>
            <person name="Andreopoulos W.B."/>
            <person name="Clum A."/>
            <person name="Lindquist E."/>
            <person name="Daum C."/>
            <person name="Ramamoorthy G.K."/>
            <person name="Gryganskyi A."/>
            <person name="Culley D."/>
            <person name="Magnuson J.K."/>
            <person name="James T.Y."/>
            <person name="O'Malley M.A."/>
            <person name="Stajich J.E."/>
            <person name="Spatafora J.W."/>
            <person name="Visel A."/>
            <person name="Grigoriev I.V."/>
        </authorList>
    </citation>
    <scope>NUCLEOTIDE SEQUENCE [LARGE SCALE GENOMIC DNA]</scope>
    <source>
        <strain evidence="2 3">NRRL 2496</strain>
    </source>
</reference>
<feature type="compositionally biased region" description="Acidic residues" evidence="1">
    <location>
        <begin position="70"/>
        <end position="85"/>
    </location>
</feature>
<dbReference type="OrthoDB" id="418169at2759"/>
<dbReference type="PANTHER" id="PTHR43991">
    <property type="entry name" value="WD REPEAT PROTEIN (AFU_ORTHOLOGUE AFUA_8G05640)-RELATED"/>
    <property type="match status" value="1"/>
</dbReference>
<dbReference type="AlphaFoldDB" id="A0A1X2HVS0"/>
<evidence type="ECO:0000256" key="1">
    <source>
        <dbReference type="SAM" id="MobiDB-lite"/>
    </source>
</evidence>
<proteinExistence type="predicted"/>
<dbReference type="PANTHER" id="PTHR43991:SF9">
    <property type="entry name" value="DUF2415 DOMAIN-CONTAINING PROTEIN"/>
    <property type="match status" value="1"/>
</dbReference>
<dbReference type="Proteomes" id="UP000242180">
    <property type="component" value="Unassembled WGS sequence"/>
</dbReference>
<dbReference type="InterPro" id="IPR015943">
    <property type="entry name" value="WD40/YVTN_repeat-like_dom_sf"/>
</dbReference>
<dbReference type="SUPFAM" id="SSF82171">
    <property type="entry name" value="DPP6 N-terminal domain-like"/>
    <property type="match status" value="1"/>
</dbReference>
<protein>
    <recommendedName>
        <fullName evidence="4">WD40-repeat-containing domain protein</fullName>
    </recommendedName>
</protein>
<feature type="compositionally biased region" description="Low complexity" evidence="1">
    <location>
        <begin position="211"/>
        <end position="241"/>
    </location>
</feature>
<feature type="region of interest" description="Disordered" evidence="1">
    <location>
        <begin position="187"/>
        <end position="260"/>
    </location>
</feature>
<evidence type="ECO:0008006" key="4">
    <source>
        <dbReference type="Google" id="ProtNLM"/>
    </source>
</evidence>
<gene>
    <name evidence="2" type="ORF">BCR43DRAFT_483754</name>
</gene>
<dbReference type="EMBL" id="MCGN01000001">
    <property type="protein sequence ID" value="ORZ03666.1"/>
    <property type="molecule type" value="Genomic_DNA"/>
</dbReference>
<dbReference type="OMA" id="YTYAIQF"/>
<feature type="region of interest" description="Disordered" evidence="1">
    <location>
        <begin position="391"/>
        <end position="412"/>
    </location>
</feature>
<feature type="compositionally biased region" description="Low complexity" evidence="1">
    <location>
        <begin position="45"/>
        <end position="54"/>
    </location>
</feature>
<evidence type="ECO:0000313" key="3">
    <source>
        <dbReference type="Proteomes" id="UP000242180"/>
    </source>
</evidence>
<comment type="caution">
    <text evidence="2">The sequence shown here is derived from an EMBL/GenBank/DDBJ whole genome shotgun (WGS) entry which is preliminary data.</text>
</comment>
<name>A0A1X2HVS0_SYNRA</name>
<accession>A0A1X2HVS0</accession>
<dbReference type="InParanoid" id="A0A1X2HVS0"/>
<evidence type="ECO:0000313" key="2">
    <source>
        <dbReference type="EMBL" id="ORZ03666.1"/>
    </source>
</evidence>